<reference evidence="2" key="2">
    <citation type="submission" date="2022-01" db="EMBL/GenBank/DDBJ databases">
        <authorList>
            <person name="Yamashiro T."/>
            <person name="Shiraishi A."/>
            <person name="Satake H."/>
            <person name="Nakayama K."/>
        </authorList>
    </citation>
    <scope>NUCLEOTIDE SEQUENCE</scope>
</reference>
<sequence>MAYELPQELVVFIMGIHHLGTGDEFRVVVGSVTGGGSCGDLWGVVVTGLASLVSSPLAAVSAIVYLNCSGGSAVYSRNQCNAVPATVVRARCLLLLSSSHHLPMSEGCRSIKEKHTLRRSSSGSPHLGFHLDQTRNYPGDGRSRCVASGPGTKSGDGVVPLGQDYIKMEMQIPRSSRVKFIATCSYSRLNDFITSRKNDPKLPQTLISTSSSVCQSDEVMN</sequence>
<comment type="caution">
    <text evidence="2">The sequence shown here is derived from an EMBL/GenBank/DDBJ whole genome shotgun (WGS) entry which is preliminary data.</text>
</comment>
<evidence type="ECO:0000313" key="3">
    <source>
        <dbReference type="Proteomes" id="UP001151760"/>
    </source>
</evidence>
<evidence type="ECO:0000313" key="2">
    <source>
        <dbReference type="EMBL" id="GJS92178.1"/>
    </source>
</evidence>
<name>A0ABQ4ZTL0_9ASTR</name>
<reference evidence="2" key="1">
    <citation type="journal article" date="2022" name="Int. J. Mol. Sci.">
        <title>Draft Genome of Tanacetum Coccineum: Genomic Comparison of Closely Related Tanacetum-Family Plants.</title>
        <authorList>
            <person name="Yamashiro T."/>
            <person name="Shiraishi A."/>
            <person name="Nakayama K."/>
            <person name="Satake H."/>
        </authorList>
    </citation>
    <scope>NUCLEOTIDE SEQUENCE</scope>
</reference>
<gene>
    <name evidence="2" type="ORF">Tco_0774814</name>
</gene>
<dbReference type="Proteomes" id="UP001151760">
    <property type="component" value="Unassembled WGS sequence"/>
</dbReference>
<protein>
    <submittedName>
        <fullName evidence="2">Uncharacterized protein</fullName>
    </submittedName>
</protein>
<keyword evidence="3" id="KW-1185">Reference proteome</keyword>
<dbReference type="EMBL" id="BQNB010011562">
    <property type="protein sequence ID" value="GJS92178.1"/>
    <property type="molecule type" value="Genomic_DNA"/>
</dbReference>
<organism evidence="2 3">
    <name type="scientific">Tanacetum coccineum</name>
    <dbReference type="NCBI Taxonomy" id="301880"/>
    <lineage>
        <taxon>Eukaryota</taxon>
        <taxon>Viridiplantae</taxon>
        <taxon>Streptophyta</taxon>
        <taxon>Embryophyta</taxon>
        <taxon>Tracheophyta</taxon>
        <taxon>Spermatophyta</taxon>
        <taxon>Magnoliopsida</taxon>
        <taxon>eudicotyledons</taxon>
        <taxon>Gunneridae</taxon>
        <taxon>Pentapetalae</taxon>
        <taxon>asterids</taxon>
        <taxon>campanulids</taxon>
        <taxon>Asterales</taxon>
        <taxon>Asteraceae</taxon>
        <taxon>Asteroideae</taxon>
        <taxon>Anthemideae</taxon>
        <taxon>Anthemidinae</taxon>
        <taxon>Tanacetum</taxon>
    </lineage>
</organism>
<proteinExistence type="predicted"/>
<evidence type="ECO:0000256" key="1">
    <source>
        <dbReference type="SAM" id="MobiDB-lite"/>
    </source>
</evidence>
<accession>A0ABQ4ZTL0</accession>
<feature type="region of interest" description="Disordered" evidence="1">
    <location>
        <begin position="119"/>
        <end position="141"/>
    </location>
</feature>